<evidence type="ECO:0000256" key="6">
    <source>
        <dbReference type="ARBA" id="ARBA00023125"/>
    </source>
</evidence>
<dbReference type="InterPro" id="IPR002104">
    <property type="entry name" value="Integrase_catalytic"/>
</dbReference>
<keyword evidence="6 9" id="KW-0238">DNA-binding</keyword>
<evidence type="ECO:0000256" key="1">
    <source>
        <dbReference type="ARBA" id="ARBA00004496"/>
    </source>
</evidence>
<dbReference type="GO" id="GO:0005737">
    <property type="term" value="C:cytoplasm"/>
    <property type="evidence" value="ECO:0007669"/>
    <property type="project" value="UniProtKB-SubCell"/>
</dbReference>
<evidence type="ECO:0000256" key="7">
    <source>
        <dbReference type="ARBA" id="ARBA00023172"/>
    </source>
</evidence>
<evidence type="ECO:0000256" key="5">
    <source>
        <dbReference type="ARBA" id="ARBA00022908"/>
    </source>
</evidence>
<evidence type="ECO:0000256" key="9">
    <source>
        <dbReference type="PROSITE-ProRule" id="PRU01248"/>
    </source>
</evidence>
<keyword evidence="7" id="KW-0233">DNA recombination</keyword>
<feature type="domain" description="Core-binding (CB)" evidence="12">
    <location>
        <begin position="44"/>
        <end position="127"/>
    </location>
</feature>
<dbReference type="Proteomes" id="UP000323917">
    <property type="component" value="Chromosome"/>
</dbReference>
<dbReference type="Pfam" id="PF02899">
    <property type="entry name" value="Phage_int_SAM_1"/>
    <property type="match status" value="1"/>
</dbReference>
<dbReference type="EMBL" id="CP042913">
    <property type="protein sequence ID" value="QEG35829.1"/>
    <property type="molecule type" value="Genomic_DNA"/>
</dbReference>
<dbReference type="InterPro" id="IPR013762">
    <property type="entry name" value="Integrase-like_cat_sf"/>
</dbReference>
<gene>
    <name evidence="13" type="primary">xerC_1</name>
    <name evidence="13" type="ORF">Pr1d_31350</name>
</gene>
<dbReference type="PANTHER" id="PTHR30349:SF77">
    <property type="entry name" value="TYROSINE RECOMBINASE XERC"/>
    <property type="match status" value="1"/>
</dbReference>
<dbReference type="GO" id="GO:0015074">
    <property type="term" value="P:DNA integration"/>
    <property type="evidence" value="ECO:0007669"/>
    <property type="project" value="UniProtKB-KW"/>
</dbReference>
<feature type="chain" id="PRO_5022698268" evidence="10">
    <location>
        <begin position="22"/>
        <end position="342"/>
    </location>
</feature>
<dbReference type="Pfam" id="PF00589">
    <property type="entry name" value="Phage_integrase"/>
    <property type="match status" value="1"/>
</dbReference>
<reference evidence="13 14" key="1">
    <citation type="submission" date="2019-08" db="EMBL/GenBank/DDBJ databases">
        <title>Deep-cultivation of Planctomycetes and their phenomic and genomic characterization uncovers novel biology.</title>
        <authorList>
            <person name="Wiegand S."/>
            <person name="Jogler M."/>
            <person name="Boedeker C."/>
            <person name="Pinto D."/>
            <person name="Vollmers J."/>
            <person name="Rivas-Marin E."/>
            <person name="Kohn T."/>
            <person name="Peeters S.H."/>
            <person name="Heuer A."/>
            <person name="Rast P."/>
            <person name="Oberbeckmann S."/>
            <person name="Bunk B."/>
            <person name="Jeske O."/>
            <person name="Meyerdierks A."/>
            <person name="Storesund J.E."/>
            <person name="Kallscheuer N."/>
            <person name="Luecker S."/>
            <person name="Lage O.M."/>
            <person name="Pohl T."/>
            <person name="Merkel B.J."/>
            <person name="Hornburger P."/>
            <person name="Mueller R.-W."/>
            <person name="Bruemmer F."/>
            <person name="Labrenz M."/>
            <person name="Spormann A.M."/>
            <person name="Op den Camp H."/>
            <person name="Overmann J."/>
            <person name="Amann R."/>
            <person name="Jetten M.S.M."/>
            <person name="Mascher T."/>
            <person name="Medema M.H."/>
            <person name="Devos D.P."/>
            <person name="Kaster A.-K."/>
            <person name="Ovreas L."/>
            <person name="Rohde M."/>
            <person name="Galperin M.Y."/>
            <person name="Jogler C."/>
        </authorList>
    </citation>
    <scope>NUCLEOTIDE SEQUENCE [LARGE SCALE GENOMIC DNA]</scope>
    <source>
        <strain evidence="13 14">Pr1d</strain>
    </source>
</reference>
<dbReference type="PROSITE" id="PS51898">
    <property type="entry name" value="TYR_RECOMBINASE"/>
    <property type="match status" value="1"/>
</dbReference>
<keyword evidence="10" id="KW-0732">Signal</keyword>
<dbReference type="KEGG" id="bgok:Pr1d_31350"/>
<name>A0A5B9QDF3_9BACT</name>
<keyword evidence="4" id="KW-0159">Chromosome partition</keyword>
<dbReference type="PANTHER" id="PTHR30349">
    <property type="entry name" value="PHAGE INTEGRASE-RELATED"/>
    <property type="match status" value="1"/>
</dbReference>
<feature type="signal peptide" evidence="10">
    <location>
        <begin position="1"/>
        <end position="21"/>
    </location>
</feature>
<protein>
    <submittedName>
        <fullName evidence="13">Tyrosine recombinase XerC</fullName>
    </submittedName>
</protein>
<keyword evidence="14" id="KW-1185">Reference proteome</keyword>
<accession>A0A5B9QDF3</accession>
<dbReference type="GO" id="GO:0003677">
    <property type="term" value="F:DNA binding"/>
    <property type="evidence" value="ECO:0007669"/>
    <property type="project" value="UniProtKB-UniRule"/>
</dbReference>
<keyword evidence="3" id="KW-0132">Cell division</keyword>
<dbReference type="InterPro" id="IPR010998">
    <property type="entry name" value="Integrase_recombinase_N"/>
</dbReference>
<dbReference type="Gene3D" id="1.10.443.10">
    <property type="entry name" value="Intergrase catalytic core"/>
    <property type="match status" value="1"/>
</dbReference>
<evidence type="ECO:0000259" key="11">
    <source>
        <dbReference type="PROSITE" id="PS51898"/>
    </source>
</evidence>
<keyword evidence="8" id="KW-0131">Cell cycle</keyword>
<dbReference type="GO" id="GO:0007059">
    <property type="term" value="P:chromosome segregation"/>
    <property type="evidence" value="ECO:0007669"/>
    <property type="project" value="UniProtKB-KW"/>
</dbReference>
<evidence type="ECO:0000313" key="13">
    <source>
        <dbReference type="EMBL" id="QEG35829.1"/>
    </source>
</evidence>
<keyword evidence="5" id="KW-0229">DNA integration</keyword>
<evidence type="ECO:0000256" key="4">
    <source>
        <dbReference type="ARBA" id="ARBA00022829"/>
    </source>
</evidence>
<proteinExistence type="predicted"/>
<dbReference type="SUPFAM" id="SSF56349">
    <property type="entry name" value="DNA breaking-rejoining enzymes"/>
    <property type="match status" value="1"/>
</dbReference>
<dbReference type="PROSITE" id="PS51900">
    <property type="entry name" value="CB"/>
    <property type="match status" value="1"/>
</dbReference>
<dbReference type="InterPro" id="IPR050090">
    <property type="entry name" value="Tyrosine_recombinase_XerCD"/>
</dbReference>
<sequence length="342" mass="38183" precursor="true">MSFLKLPVCAIILLSMKNVPAIITQVEYVPVAISVGLLPSLIERAGSDSCNRFLEFFAARIRNRGTRDAYARAAGRFFAWCDQYQIELAQISPFAVASYIEQLMQELSPSTVKLHLAAIRSLFDYLVTGQVVPVNPAASVRGPKHVVKKGKTPVLTAEEARLLLDGIDLRTITGVRDRALIGVLVYSFARVSAAVGMNVGDYFSQGRRMWFRLHEKGGKHHEVPVHHNAEEYVDAYLQRAGICDEAQGPLFRTVDSWSNLTTCRMHRVDVLRMIKRRARQVGLSSRVCCHTFRATGITAYLQGGGLLEHAQRIAAHESVRSTKLYDRTSDTISLDEIEKIQI</sequence>
<keyword evidence="2" id="KW-0963">Cytoplasm</keyword>
<dbReference type="InterPro" id="IPR004107">
    <property type="entry name" value="Integrase_SAM-like_N"/>
</dbReference>
<dbReference type="AlphaFoldDB" id="A0A5B9QDF3"/>
<dbReference type="InterPro" id="IPR011010">
    <property type="entry name" value="DNA_brk_join_enz"/>
</dbReference>
<evidence type="ECO:0000256" key="2">
    <source>
        <dbReference type="ARBA" id="ARBA00022490"/>
    </source>
</evidence>
<dbReference type="Gene3D" id="1.10.150.130">
    <property type="match status" value="1"/>
</dbReference>
<evidence type="ECO:0000256" key="8">
    <source>
        <dbReference type="ARBA" id="ARBA00023306"/>
    </source>
</evidence>
<dbReference type="InterPro" id="IPR044068">
    <property type="entry name" value="CB"/>
</dbReference>
<evidence type="ECO:0000313" key="14">
    <source>
        <dbReference type="Proteomes" id="UP000323917"/>
    </source>
</evidence>
<evidence type="ECO:0000256" key="3">
    <source>
        <dbReference type="ARBA" id="ARBA00022618"/>
    </source>
</evidence>
<dbReference type="RefSeq" id="WP_210417726.1">
    <property type="nucleotide sequence ID" value="NZ_CP042913.1"/>
</dbReference>
<dbReference type="GO" id="GO:0006310">
    <property type="term" value="P:DNA recombination"/>
    <property type="evidence" value="ECO:0007669"/>
    <property type="project" value="UniProtKB-KW"/>
</dbReference>
<evidence type="ECO:0000256" key="10">
    <source>
        <dbReference type="SAM" id="SignalP"/>
    </source>
</evidence>
<evidence type="ECO:0000259" key="12">
    <source>
        <dbReference type="PROSITE" id="PS51900"/>
    </source>
</evidence>
<comment type="subcellular location">
    <subcellularLocation>
        <location evidence="1">Cytoplasm</location>
    </subcellularLocation>
</comment>
<organism evidence="13 14">
    <name type="scientific">Bythopirellula goksoeyrii</name>
    <dbReference type="NCBI Taxonomy" id="1400387"/>
    <lineage>
        <taxon>Bacteria</taxon>
        <taxon>Pseudomonadati</taxon>
        <taxon>Planctomycetota</taxon>
        <taxon>Planctomycetia</taxon>
        <taxon>Pirellulales</taxon>
        <taxon>Lacipirellulaceae</taxon>
        <taxon>Bythopirellula</taxon>
    </lineage>
</organism>
<dbReference type="GO" id="GO:0051301">
    <property type="term" value="P:cell division"/>
    <property type="evidence" value="ECO:0007669"/>
    <property type="project" value="UniProtKB-KW"/>
</dbReference>
<feature type="domain" description="Tyr recombinase" evidence="11">
    <location>
        <begin position="150"/>
        <end position="339"/>
    </location>
</feature>